<reference evidence="1 2" key="1">
    <citation type="submission" date="2014-06" db="EMBL/GenBank/DDBJ databases">
        <title>Evolutionary Origins and Diversification of the Mycorrhizal Mutualists.</title>
        <authorList>
            <consortium name="DOE Joint Genome Institute"/>
            <consortium name="Mycorrhizal Genomics Consortium"/>
            <person name="Kohler A."/>
            <person name="Kuo A."/>
            <person name="Nagy L.G."/>
            <person name="Floudas D."/>
            <person name="Copeland A."/>
            <person name="Barry K.W."/>
            <person name="Cichocki N."/>
            <person name="Veneault-Fourrey C."/>
            <person name="LaButti K."/>
            <person name="Lindquist E.A."/>
            <person name="Lipzen A."/>
            <person name="Lundell T."/>
            <person name="Morin E."/>
            <person name="Murat C."/>
            <person name="Riley R."/>
            <person name="Ohm R."/>
            <person name="Sun H."/>
            <person name="Tunlid A."/>
            <person name="Henrissat B."/>
            <person name="Grigoriev I.V."/>
            <person name="Hibbett D.S."/>
            <person name="Martin F."/>
        </authorList>
    </citation>
    <scope>NUCLEOTIDE SEQUENCE [LARGE SCALE GENOMIC DNA]</scope>
    <source>
        <strain evidence="1 2">SS14</strain>
    </source>
</reference>
<keyword evidence="2" id="KW-1185">Reference proteome</keyword>
<organism evidence="1 2">
    <name type="scientific">Sphaerobolus stellatus (strain SS14)</name>
    <dbReference type="NCBI Taxonomy" id="990650"/>
    <lineage>
        <taxon>Eukaryota</taxon>
        <taxon>Fungi</taxon>
        <taxon>Dikarya</taxon>
        <taxon>Basidiomycota</taxon>
        <taxon>Agaricomycotina</taxon>
        <taxon>Agaricomycetes</taxon>
        <taxon>Phallomycetidae</taxon>
        <taxon>Geastrales</taxon>
        <taxon>Sphaerobolaceae</taxon>
        <taxon>Sphaerobolus</taxon>
    </lineage>
</organism>
<accession>A0A0C9U917</accession>
<name>A0A0C9U917_SPHS4</name>
<dbReference type="Proteomes" id="UP000054279">
    <property type="component" value="Unassembled WGS sequence"/>
</dbReference>
<evidence type="ECO:0000313" key="2">
    <source>
        <dbReference type="Proteomes" id="UP000054279"/>
    </source>
</evidence>
<dbReference type="AlphaFoldDB" id="A0A0C9U917"/>
<dbReference type="EMBL" id="KN837151">
    <property type="protein sequence ID" value="KIJ39568.1"/>
    <property type="molecule type" value="Genomic_DNA"/>
</dbReference>
<sequence length="60" mass="6925">MTFGLHLAFSTLNLRNVAGLKGRQEVWFDSTGEMTSFMAQTRRSFSQQSSFEFHVVLQYC</sequence>
<proteinExistence type="predicted"/>
<protein>
    <submittedName>
        <fullName evidence="1">Uncharacterized protein</fullName>
    </submittedName>
</protein>
<gene>
    <name evidence="1" type="ORF">M422DRAFT_257620</name>
</gene>
<evidence type="ECO:0000313" key="1">
    <source>
        <dbReference type="EMBL" id="KIJ39568.1"/>
    </source>
</evidence>
<dbReference type="HOGENOM" id="CLU_2943318_0_0_1"/>